<dbReference type="InterPro" id="IPR008984">
    <property type="entry name" value="SMAD_FHA_dom_sf"/>
</dbReference>
<dbReference type="EMBL" id="SJPH01000001">
    <property type="protein sequence ID" value="TWT48973.1"/>
    <property type="molecule type" value="Genomic_DNA"/>
</dbReference>
<feature type="domain" description="FHA" evidence="1">
    <location>
        <begin position="260"/>
        <end position="322"/>
    </location>
</feature>
<keyword evidence="3" id="KW-1185">Reference proteome</keyword>
<dbReference type="PROSITE" id="PS50006">
    <property type="entry name" value="FHA_DOMAIN"/>
    <property type="match status" value="2"/>
</dbReference>
<proteinExistence type="predicted"/>
<evidence type="ECO:0000313" key="2">
    <source>
        <dbReference type="EMBL" id="TWT48973.1"/>
    </source>
</evidence>
<evidence type="ECO:0000313" key="3">
    <source>
        <dbReference type="Proteomes" id="UP000318995"/>
    </source>
</evidence>
<reference evidence="2 3" key="1">
    <citation type="submission" date="2019-02" db="EMBL/GenBank/DDBJ databases">
        <title>Deep-cultivation of Planctomycetes and their phenomic and genomic characterization uncovers novel biology.</title>
        <authorList>
            <person name="Wiegand S."/>
            <person name="Jogler M."/>
            <person name="Boedeker C."/>
            <person name="Pinto D."/>
            <person name="Vollmers J."/>
            <person name="Rivas-Marin E."/>
            <person name="Kohn T."/>
            <person name="Peeters S.H."/>
            <person name="Heuer A."/>
            <person name="Rast P."/>
            <person name="Oberbeckmann S."/>
            <person name="Bunk B."/>
            <person name="Jeske O."/>
            <person name="Meyerdierks A."/>
            <person name="Storesund J.E."/>
            <person name="Kallscheuer N."/>
            <person name="Luecker S."/>
            <person name="Lage O.M."/>
            <person name="Pohl T."/>
            <person name="Merkel B.J."/>
            <person name="Hornburger P."/>
            <person name="Mueller R.-W."/>
            <person name="Bruemmer F."/>
            <person name="Labrenz M."/>
            <person name="Spormann A.M."/>
            <person name="Op Den Camp H."/>
            <person name="Overmann J."/>
            <person name="Amann R."/>
            <person name="Jetten M.S.M."/>
            <person name="Mascher T."/>
            <person name="Medema M.H."/>
            <person name="Devos D.P."/>
            <person name="Kaster A.-K."/>
            <person name="Ovreas L."/>
            <person name="Rohde M."/>
            <person name="Galperin M.Y."/>
            <person name="Jogler C."/>
        </authorList>
    </citation>
    <scope>NUCLEOTIDE SEQUENCE [LARGE SCALE GENOMIC DNA]</scope>
    <source>
        <strain evidence="2 3">Pla111</strain>
    </source>
</reference>
<dbReference type="Gene3D" id="2.60.200.20">
    <property type="match status" value="2"/>
</dbReference>
<name>A0A5C5WG33_9BACT</name>
<accession>A0A5C5WG33</accession>
<sequence>MRADEPTKPCPQCAEPLGPDELRLWLEALPTAKFCLWCRQRLTHGNDPRPPASESVGQPQSVPRLHVRTSKELRCGDGAILDLRVDGAPPGAVAVRFAVQATDSVRLAIQAPEILEFGADRVAEWSTSYTPRRSGLHQLKFLLDILSLEGVLALEGSCQLTVLDRPTARPSVHIQKININNRIVVDDGDIGIQETTPTSSFVYGDFAEVALRPRNRASRLRIKELADDVGSSHSNLDRISLCFDGVSGPRTVCVVAGTQLRLGRQKSKGEIDANDIVIRPMDRGDCTRISRQHAVVTFADGGAIFSNTDSCKNGSVVSGAKLGPAESTRLSSNAQISLAGAVAIAARVRPPAAYFRLSDYTHLVDGRQSRSNTILGRHQSLVLRREDSASDEEYVLFQRVLTIGRGPHSDIRIAHRSVAIRHCYLHFLNGQFWIEPVQVFSNTAVNGIHPRLDQLVGVDANTHLTIGEVEVEVTSLQQPSVT</sequence>
<comment type="caution">
    <text evidence="2">The sequence shown here is derived from an EMBL/GenBank/DDBJ whole genome shotgun (WGS) entry which is preliminary data.</text>
</comment>
<dbReference type="Pfam" id="PF00498">
    <property type="entry name" value="FHA"/>
    <property type="match status" value="2"/>
</dbReference>
<dbReference type="SMART" id="SM00240">
    <property type="entry name" value="FHA"/>
    <property type="match status" value="2"/>
</dbReference>
<protein>
    <submittedName>
        <fullName evidence="2">FHA domain protein</fullName>
    </submittedName>
</protein>
<gene>
    <name evidence="2" type="ORF">Pla111_07510</name>
</gene>
<evidence type="ECO:0000259" key="1">
    <source>
        <dbReference type="PROSITE" id="PS50006"/>
    </source>
</evidence>
<dbReference type="InterPro" id="IPR000253">
    <property type="entry name" value="FHA_dom"/>
</dbReference>
<dbReference type="SUPFAM" id="SSF49879">
    <property type="entry name" value="SMAD/FHA domain"/>
    <property type="match status" value="2"/>
</dbReference>
<dbReference type="AlphaFoldDB" id="A0A5C5WG33"/>
<organism evidence="2 3">
    <name type="scientific">Botrimarina hoheduenensis</name>
    <dbReference type="NCBI Taxonomy" id="2528000"/>
    <lineage>
        <taxon>Bacteria</taxon>
        <taxon>Pseudomonadati</taxon>
        <taxon>Planctomycetota</taxon>
        <taxon>Planctomycetia</taxon>
        <taxon>Pirellulales</taxon>
        <taxon>Lacipirellulaceae</taxon>
        <taxon>Botrimarina</taxon>
    </lineage>
</organism>
<dbReference type="CDD" id="cd00060">
    <property type="entry name" value="FHA"/>
    <property type="match status" value="2"/>
</dbReference>
<dbReference type="Proteomes" id="UP000318995">
    <property type="component" value="Unassembled WGS sequence"/>
</dbReference>
<feature type="domain" description="FHA" evidence="1">
    <location>
        <begin position="401"/>
        <end position="450"/>
    </location>
</feature>